<comment type="caution">
    <text evidence="18">The sequence shown here is derived from an EMBL/GenBank/DDBJ whole genome shotgun (WGS) entry which is preliminary data.</text>
</comment>
<feature type="transmembrane region" description="Helical" evidence="15">
    <location>
        <begin position="168"/>
        <end position="191"/>
    </location>
</feature>
<keyword evidence="10" id="KW-0067">ATP-binding</keyword>
<dbReference type="EC" id="2.7.13.3" evidence="3"/>
<dbReference type="GO" id="GO:0005524">
    <property type="term" value="F:ATP binding"/>
    <property type="evidence" value="ECO:0007669"/>
    <property type="project" value="UniProtKB-KW"/>
</dbReference>
<dbReference type="GO" id="GO:0000155">
    <property type="term" value="F:phosphorelay sensor kinase activity"/>
    <property type="evidence" value="ECO:0007669"/>
    <property type="project" value="InterPro"/>
</dbReference>
<dbReference type="PRINTS" id="PR00344">
    <property type="entry name" value="BCTRLSENSOR"/>
</dbReference>
<dbReference type="InterPro" id="IPR036890">
    <property type="entry name" value="HATPase_C_sf"/>
</dbReference>
<dbReference type="InterPro" id="IPR036097">
    <property type="entry name" value="HisK_dim/P_sf"/>
</dbReference>
<evidence type="ECO:0000256" key="10">
    <source>
        <dbReference type="ARBA" id="ARBA00022840"/>
    </source>
</evidence>
<dbReference type="PROSITE" id="PS50885">
    <property type="entry name" value="HAMP"/>
    <property type="match status" value="1"/>
</dbReference>
<comment type="catalytic activity">
    <reaction evidence="1">
        <text>ATP + protein L-histidine = ADP + protein N-phospho-L-histidine.</text>
        <dbReference type="EC" id="2.7.13.3"/>
    </reaction>
</comment>
<dbReference type="SMART" id="SM00304">
    <property type="entry name" value="HAMP"/>
    <property type="match status" value="1"/>
</dbReference>
<evidence type="ECO:0000256" key="3">
    <source>
        <dbReference type="ARBA" id="ARBA00012438"/>
    </source>
</evidence>
<evidence type="ECO:0000256" key="13">
    <source>
        <dbReference type="ARBA" id="ARBA00023136"/>
    </source>
</evidence>
<dbReference type="RefSeq" id="WP_213514247.1">
    <property type="nucleotide sequence ID" value="NZ_BOSE01000002.1"/>
</dbReference>
<dbReference type="Proteomes" id="UP000683139">
    <property type="component" value="Unassembled WGS sequence"/>
</dbReference>
<dbReference type="GO" id="GO:0005886">
    <property type="term" value="C:plasma membrane"/>
    <property type="evidence" value="ECO:0007669"/>
    <property type="project" value="UniProtKB-SubCell"/>
</dbReference>
<accession>A0A920CTK4</accession>
<keyword evidence="12" id="KW-0902">Two-component regulatory system</keyword>
<keyword evidence="8" id="KW-0547">Nucleotide-binding</keyword>
<dbReference type="InterPro" id="IPR005467">
    <property type="entry name" value="His_kinase_dom"/>
</dbReference>
<evidence type="ECO:0000256" key="4">
    <source>
        <dbReference type="ARBA" id="ARBA00022475"/>
    </source>
</evidence>
<feature type="domain" description="Histidine kinase" evidence="16">
    <location>
        <begin position="265"/>
        <end position="486"/>
    </location>
</feature>
<feature type="coiled-coil region" evidence="14">
    <location>
        <begin position="231"/>
        <end position="258"/>
    </location>
</feature>
<keyword evidence="5" id="KW-0597">Phosphoprotein</keyword>
<comment type="subcellular location">
    <subcellularLocation>
        <location evidence="2">Cell membrane</location>
        <topology evidence="2">Multi-pass membrane protein</topology>
    </subcellularLocation>
</comment>
<dbReference type="EMBL" id="BOSE01000002">
    <property type="protein sequence ID" value="GIP15997.1"/>
    <property type="molecule type" value="Genomic_DNA"/>
</dbReference>
<keyword evidence="11 15" id="KW-1133">Transmembrane helix</keyword>
<dbReference type="InterPro" id="IPR004358">
    <property type="entry name" value="Sig_transdc_His_kin-like_C"/>
</dbReference>
<keyword evidence="9 18" id="KW-0418">Kinase</keyword>
<dbReference type="SUPFAM" id="SSF55874">
    <property type="entry name" value="ATPase domain of HSP90 chaperone/DNA topoisomerase II/histidine kinase"/>
    <property type="match status" value="1"/>
</dbReference>
<dbReference type="SUPFAM" id="SSF158472">
    <property type="entry name" value="HAMP domain-like"/>
    <property type="match status" value="1"/>
</dbReference>
<dbReference type="Pfam" id="PF02518">
    <property type="entry name" value="HATPase_c"/>
    <property type="match status" value="1"/>
</dbReference>
<evidence type="ECO:0000256" key="12">
    <source>
        <dbReference type="ARBA" id="ARBA00023012"/>
    </source>
</evidence>
<dbReference type="Gene3D" id="1.10.287.130">
    <property type="match status" value="1"/>
</dbReference>
<dbReference type="CDD" id="cd00082">
    <property type="entry name" value="HisKA"/>
    <property type="match status" value="1"/>
</dbReference>
<dbReference type="SMART" id="SM00387">
    <property type="entry name" value="HATPase_c"/>
    <property type="match status" value="1"/>
</dbReference>
<dbReference type="PANTHER" id="PTHR45528">
    <property type="entry name" value="SENSOR HISTIDINE KINASE CPXA"/>
    <property type="match status" value="1"/>
</dbReference>
<evidence type="ECO:0000256" key="5">
    <source>
        <dbReference type="ARBA" id="ARBA00022553"/>
    </source>
</evidence>
<keyword evidence="7 15" id="KW-0812">Transmembrane</keyword>
<dbReference type="PROSITE" id="PS50109">
    <property type="entry name" value="HIS_KIN"/>
    <property type="match status" value="1"/>
</dbReference>
<keyword evidence="4" id="KW-1003">Cell membrane</keyword>
<evidence type="ECO:0000256" key="7">
    <source>
        <dbReference type="ARBA" id="ARBA00022692"/>
    </source>
</evidence>
<evidence type="ECO:0000256" key="2">
    <source>
        <dbReference type="ARBA" id="ARBA00004651"/>
    </source>
</evidence>
<dbReference type="SUPFAM" id="SSF47384">
    <property type="entry name" value="Homodimeric domain of signal transducing histidine kinase"/>
    <property type="match status" value="1"/>
</dbReference>
<dbReference type="Gene3D" id="6.10.340.10">
    <property type="match status" value="1"/>
</dbReference>
<evidence type="ECO:0000259" key="16">
    <source>
        <dbReference type="PROSITE" id="PS50109"/>
    </source>
</evidence>
<evidence type="ECO:0000256" key="15">
    <source>
        <dbReference type="SAM" id="Phobius"/>
    </source>
</evidence>
<reference evidence="18" key="1">
    <citation type="submission" date="2021-03" db="EMBL/GenBank/DDBJ databases">
        <title>Antimicrobial resistance genes in bacteria isolated from Japanese honey, and their potential for conferring macrolide and lincosamide resistance in the American foulbrood pathogen Paenibacillus larvae.</title>
        <authorList>
            <person name="Okamoto M."/>
            <person name="Kumagai M."/>
            <person name="Kanamori H."/>
            <person name="Takamatsu D."/>
        </authorList>
    </citation>
    <scope>NUCLEOTIDE SEQUENCE</scope>
    <source>
        <strain evidence="18">J40TS1</strain>
    </source>
</reference>
<evidence type="ECO:0000256" key="14">
    <source>
        <dbReference type="SAM" id="Coils"/>
    </source>
</evidence>
<evidence type="ECO:0000256" key="1">
    <source>
        <dbReference type="ARBA" id="ARBA00000085"/>
    </source>
</evidence>
<dbReference type="AlphaFoldDB" id="A0A920CTK4"/>
<keyword evidence="13 15" id="KW-0472">Membrane</keyword>
<evidence type="ECO:0000256" key="8">
    <source>
        <dbReference type="ARBA" id="ARBA00022741"/>
    </source>
</evidence>
<evidence type="ECO:0000256" key="11">
    <source>
        <dbReference type="ARBA" id="ARBA00022989"/>
    </source>
</evidence>
<dbReference type="InterPro" id="IPR003660">
    <property type="entry name" value="HAMP_dom"/>
</dbReference>
<organism evidence="18 19">
    <name type="scientific">Paenibacillus montaniterrae</name>
    <dbReference type="NCBI Taxonomy" id="429341"/>
    <lineage>
        <taxon>Bacteria</taxon>
        <taxon>Bacillati</taxon>
        <taxon>Bacillota</taxon>
        <taxon>Bacilli</taxon>
        <taxon>Bacillales</taxon>
        <taxon>Paenibacillaceae</taxon>
        <taxon>Paenibacillus</taxon>
    </lineage>
</organism>
<evidence type="ECO:0000313" key="18">
    <source>
        <dbReference type="EMBL" id="GIP15997.1"/>
    </source>
</evidence>
<dbReference type="InterPro" id="IPR003661">
    <property type="entry name" value="HisK_dim/P_dom"/>
</dbReference>
<dbReference type="Pfam" id="PF00512">
    <property type="entry name" value="HisKA"/>
    <property type="match status" value="1"/>
</dbReference>
<evidence type="ECO:0000256" key="9">
    <source>
        <dbReference type="ARBA" id="ARBA00022777"/>
    </source>
</evidence>
<dbReference type="InterPro" id="IPR003594">
    <property type="entry name" value="HATPase_dom"/>
</dbReference>
<evidence type="ECO:0000259" key="17">
    <source>
        <dbReference type="PROSITE" id="PS50885"/>
    </source>
</evidence>
<sequence length="493" mass="56234">MGKLKRDKRKSLRSSITSSFYLMLGLSVVAAFLTWAILFVIFALLLQNERVNPANYYEGQIPALVEYMNEQEHILDSAAKEIVEKRIPLEGLDYQVVNLAGEIVYGTIAKSYIDSGSDLLTKLNTNLYDRNFFVKYYPLLDEQGLLQGAVGFRYQLSVLAANQEGKAVLYPLAILTFLTPFFYIFLFSYVIGKRLSSRIEKPFNKIIESANRIRNHELDFSLSYMDSTEELNQLMLAFEEMKEALKESLEQQWKLERERKEMVAAIAHDLKTPLTIIQGHVEGLIEAKNQNPERQQRYLDTIYKSCLRSIQLIKELNELSKLEQAEFTLQAAEVNAVNWLREKASQYELLCEEKHISFHAQVIDNRSEQSPVWLDVERMEQVIDNIFMNSLRFTPDNGDIKWLTKVDEQYLTLELLDSGPGFASKNPSKVFEKFYREDAARSGDSGHSGLGLFIAQTIVKKHGGEISAANHEAGGAYVKIRVKSLKPDAGQAP</sequence>
<protein>
    <recommendedName>
        <fullName evidence="3">histidine kinase</fullName>
        <ecNumber evidence="3">2.7.13.3</ecNumber>
    </recommendedName>
</protein>
<keyword evidence="14" id="KW-0175">Coiled coil</keyword>
<evidence type="ECO:0000313" key="19">
    <source>
        <dbReference type="Proteomes" id="UP000683139"/>
    </source>
</evidence>
<evidence type="ECO:0000256" key="6">
    <source>
        <dbReference type="ARBA" id="ARBA00022679"/>
    </source>
</evidence>
<name>A0A920CTK4_9BACL</name>
<proteinExistence type="predicted"/>
<keyword evidence="6" id="KW-0808">Transferase</keyword>
<feature type="domain" description="HAMP" evidence="17">
    <location>
        <begin position="197"/>
        <end position="250"/>
    </location>
</feature>
<keyword evidence="19" id="KW-1185">Reference proteome</keyword>
<gene>
    <name evidence="18" type="ORF">J40TS1_16390</name>
</gene>
<dbReference type="SMART" id="SM00388">
    <property type="entry name" value="HisKA"/>
    <property type="match status" value="1"/>
</dbReference>
<dbReference type="PANTHER" id="PTHR45528:SF1">
    <property type="entry name" value="SENSOR HISTIDINE KINASE CPXA"/>
    <property type="match status" value="1"/>
</dbReference>
<feature type="transmembrane region" description="Helical" evidence="15">
    <location>
        <begin position="20"/>
        <end position="46"/>
    </location>
</feature>
<dbReference type="Gene3D" id="3.30.565.10">
    <property type="entry name" value="Histidine kinase-like ATPase, C-terminal domain"/>
    <property type="match status" value="1"/>
</dbReference>
<dbReference type="InterPro" id="IPR050398">
    <property type="entry name" value="HssS/ArlS-like"/>
</dbReference>